<organism evidence="4 5">
    <name type="scientific">Ideonella lacteola</name>
    <dbReference type="NCBI Taxonomy" id="2984193"/>
    <lineage>
        <taxon>Bacteria</taxon>
        <taxon>Pseudomonadati</taxon>
        <taxon>Pseudomonadota</taxon>
        <taxon>Betaproteobacteria</taxon>
        <taxon>Burkholderiales</taxon>
        <taxon>Sphaerotilaceae</taxon>
        <taxon>Ideonella</taxon>
    </lineage>
</organism>
<reference evidence="4 5" key="1">
    <citation type="submission" date="2024-04" db="EMBL/GenBank/DDBJ databases">
        <title>Novel species of the genus Ideonella isolated from streams.</title>
        <authorList>
            <person name="Lu H."/>
        </authorList>
    </citation>
    <scope>NUCLEOTIDE SEQUENCE [LARGE SCALE GENOMIC DNA]</scope>
    <source>
        <strain evidence="4 5">DXS29W</strain>
    </source>
</reference>
<dbReference type="RefSeq" id="WP_341424037.1">
    <property type="nucleotide sequence ID" value="NZ_JBBUTG010000001.1"/>
</dbReference>
<evidence type="ECO:0000256" key="3">
    <source>
        <dbReference type="ARBA" id="ARBA00022842"/>
    </source>
</evidence>
<dbReference type="Pfam" id="PF12710">
    <property type="entry name" value="HAD"/>
    <property type="match status" value="1"/>
</dbReference>
<dbReference type="EC" id="3.1.3.-" evidence="4"/>
<keyword evidence="2 4" id="KW-0378">Hydrolase</keyword>
<dbReference type="PANTHER" id="PTHR43344">
    <property type="entry name" value="PHOSPHOSERINE PHOSPHATASE"/>
    <property type="match status" value="1"/>
</dbReference>
<dbReference type="InterPro" id="IPR036412">
    <property type="entry name" value="HAD-like_sf"/>
</dbReference>
<evidence type="ECO:0000256" key="1">
    <source>
        <dbReference type="ARBA" id="ARBA00022723"/>
    </source>
</evidence>
<evidence type="ECO:0000313" key="5">
    <source>
        <dbReference type="Proteomes" id="UP001371218"/>
    </source>
</evidence>
<name>A0ABU9BIY5_9BURK</name>
<keyword evidence="5" id="KW-1185">Reference proteome</keyword>
<comment type="caution">
    <text evidence="4">The sequence shown here is derived from an EMBL/GenBank/DDBJ whole genome shotgun (WGS) entry which is preliminary data.</text>
</comment>
<keyword evidence="1" id="KW-0479">Metal-binding</keyword>
<dbReference type="NCBIfam" id="TIGR01490">
    <property type="entry name" value="HAD-SF-IB-hyp1"/>
    <property type="match status" value="1"/>
</dbReference>
<evidence type="ECO:0000256" key="2">
    <source>
        <dbReference type="ARBA" id="ARBA00022801"/>
    </source>
</evidence>
<dbReference type="CDD" id="cd02612">
    <property type="entry name" value="HAD_PGPPase"/>
    <property type="match status" value="1"/>
</dbReference>
<dbReference type="Proteomes" id="UP001371218">
    <property type="component" value="Unassembled WGS sequence"/>
</dbReference>
<evidence type="ECO:0000313" key="4">
    <source>
        <dbReference type="EMBL" id="MEK8029704.1"/>
    </source>
</evidence>
<dbReference type="SUPFAM" id="SSF56784">
    <property type="entry name" value="HAD-like"/>
    <property type="match status" value="1"/>
</dbReference>
<dbReference type="Gene3D" id="1.20.1440.100">
    <property type="entry name" value="SG protein - dephosphorylation function"/>
    <property type="match status" value="1"/>
</dbReference>
<protein>
    <submittedName>
        <fullName evidence="4">HAD family hydrolase</fullName>
        <ecNumber evidence="4">3.1.3.-</ecNumber>
    </submittedName>
</protein>
<dbReference type="InterPro" id="IPR006385">
    <property type="entry name" value="HAD_hydro_SerB1"/>
</dbReference>
<dbReference type="NCBIfam" id="TIGR01488">
    <property type="entry name" value="HAD-SF-IB"/>
    <property type="match status" value="1"/>
</dbReference>
<dbReference type="GO" id="GO:0016787">
    <property type="term" value="F:hydrolase activity"/>
    <property type="evidence" value="ECO:0007669"/>
    <property type="project" value="UniProtKB-KW"/>
</dbReference>
<sequence>MNLALFDLDHTLIPFDSGMAWVRFLVAQGALPPSACDDYLGYCHQYVAGTLDIHAMHRASVAPLARYPHALLAQWGREFEMQMAAEVPASTRALVAQHQQAGDLCAIVTATTRFVAEPFARLFEVDHLLATEPATADGSATGPLTGEIQGWPCYREHKVTRVQAWLAGLPPPHPRGLQAFERSWFYTDSSSDLPLLEAVTHPVVVRPDARLRDRARREGWPVFDPALAMPP</sequence>
<dbReference type="Gene3D" id="3.40.50.1000">
    <property type="entry name" value="HAD superfamily/HAD-like"/>
    <property type="match status" value="1"/>
</dbReference>
<gene>
    <name evidence="4" type="ORF">AACH06_02630</name>
</gene>
<dbReference type="PANTHER" id="PTHR43344:SF13">
    <property type="entry name" value="PHOSPHATASE RV3661-RELATED"/>
    <property type="match status" value="1"/>
</dbReference>
<accession>A0ABU9BIY5</accession>
<dbReference type="InterPro" id="IPR050582">
    <property type="entry name" value="HAD-like_SerB"/>
</dbReference>
<dbReference type="EMBL" id="JBBUTG010000001">
    <property type="protein sequence ID" value="MEK8029704.1"/>
    <property type="molecule type" value="Genomic_DNA"/>
</dbReference>
<dbReference type="InterPro" id="IPR023214">
    <property type="entry name" value="HAD_sf"/>
</dbReference>
<keyword evidence="3" id="KW-0460">Magnesium</keyword>
<proteinExistence type="predicted"/>